<dbReference type="GeneID" id="130465421"/>
<proteinExistence type="predicted"/>
<organism evidence="2 3">
    <name type="scientific">Spinacia oleracea</name>
    <name type="common">Spinach</name>
    <dbReference type="NCBI Taxonomy" id="3562"/>
    <lineage>
        <taxon>Eukaryota</taxon>
        <taxon>Viridiplantae</taxon>
        <taxon>Streptophyta</taxon>
        <taxon>Embryophyta</taxon>
        <taxon>Tracheophyta</taxon>
        <taxon>Spermatophyta</taxon>
        <taxon>Magnoliopsida</taxon>
        <taxon>eudicotyledons</taxon>
        <taxon>Gunneridae</taxon>
        <taxon>Pentapetalae</taxon>
        <taxon>Caryophyllales</taxon>
        <taxon>Chenopodiaceae</taxon>
        <taxon>Chenopodioideae</taxon>
        <taxon>Anserineae</taxon>
        <taxon>Spinacia</taxon>
    </lineage>
</organism>
<reference evidence="2" key="1">
    <citation type="journal article" date="2021" name="Nat. Commun.">
        <title>Genomic analyses provide insights into spinach domestication and the genetic basis of agronomic traits.</title>
        <authorList>
            <person name="Cai X."/>
            <person name="Sun X."/>
            <person name="Xu C."/>
            <person name="Sun H."/>
            <person name="Wang X."/>
            <person name="Ge C."/>
            <person name="Zhang Z."/>
            <person name="Wang Q."/>
            <person name="Fei Z."/>
            <person name="Jiao C."/>
            <person name="Wang Q."/>
        </authorList>
    </citation>
    <scope>NUCLEOTIDE SEQUENCE [LARGE SCALE GENOMIC DNA]</scope>
    <source>
        <strain evidence="2">cv. Varoflay</strain>
    </source>
</reference>
<evidence type="ECO:0000259" key="1">
    <source>
        <dbReference type="Pfam" id="PF13966"/>
    </source>
</evidence>
<accession>A0ABM3R3I1</accession>
<sequence>MDKSNIYIGGVYGDDKAAILDSFSIPAGSFPFRYLGVPLTTKKLVTACSNNPVESSIILVPDIHFDQKGGLNLKDMCIWNKAAVAKLLWAITYKKDKPWCKWVHTYYIKGRDIRNVQWPKSISWSLKKVLGSQKMIDDAEGWSVACKTSSYSIKAMYQRLLGPYEKVRWRRLIWQNKASPKSLFIAWVAIWGRLPTLDRLIRWKVVDSNIFPLSIWSYVLRSLQFTRAVGKNAKVFTGSCRSPHEMLKDIKFRVACRASDSQQQLLLD</sequence>
<protein>
    <recommendedName>
        <fullName evidence="1">Reverse transcriptase zinc-binding domain-containing protein</fullName>
    </recommendedName>
</protein>
<dbReference type="PANTHER" id="PTHR33116:SF84">
    <property type="entry name" value="RNA-DIRECTED DNA POLYMERASE"/>
    <property type="match status" value="1"/>
</dbReference>
<evidence type="ECO:0000313" key="2">
    <source>
        <dbReference type="Proteomes" id="UP000813463"/>
    </source>
</evidence>
<keyword evidence="2" id="KW-1185">Reference proteome</keyword>
<gene>
    <name evidence="3" type="primary">LOC130465421</name>
</gene>
<dbReference type="PANTHER" id="PTHR33116">
    <property type="entry name" value="REVERSE TRANSCRIPTASE ZINC-BINDING DOMAIN-CONTAINING PROTEIN-RELATED-RELATED"/>
    <property type="match status" value="1"/>
</dbReference>
<feature type="domain" description="Reverse transcriptase zinc-binding" evidence="1">
    <location>
        <begin position="151"/>
        <end position="206"/>
    </location>
</feature>
<dbReference type="InterPro" id="IPR026960">
    <property type="entry name" value="RVT-Znf"/>
</dbReference>
<dbReference type="RefSeq" id="XP_056690147.1">
    <property type="nucleotide sequence ID" value="XM_056834169.1"/>
</dbReference>
<dbReference type="Pfam" id="PF13966">
    <property type="entry name" value="zf-RVT"/>
    <property type="match status" value="1"/>
</dbReference>
<reference evidence="3" key="2">
    <citation type="submission" date="2025-08" db="UniProtKB">
        <authorList>
            <consortium name="RefSeq"/>
        </authorList>
    </citation>
    <scope>IDENTIFICATION</scope>
    <source>
        <tissue evidence="3">Leaf</tissue>
    </source>
</reference>
<name>A0ABM3R3I1_SPIOL</name>
<dbReference type="Proteomes" id="UP000813463">
    <property type="component" value="Chromosome 1"/>
</dbReference>
<evidence type="ECO:0000313" key="3">
    <source>
        <dbReference type="RefSeq" id="XP_056690147.1"/>
    </source>
</evidence>